<evidence type="ECO:0000259" key="3">
    <source>
        <dbReference type="Pfam" id="PF00004"/>
    </source>
</evidence>
<reference evidence="7" key="1">
    <citation type="journal article" date="2019" name="Int. J. Syst. Evol. Microbiol.">
        <title>The Global Catalogue of Microorganisms (GCM) 10K type strain sequencing project: providing services to taxonomists for standard genome sequencing and annotation.</title>
        <authorList>
            <consortium name="The Broad Institute Genomics Platform"/>
            <consortium name="The Broad Institute Genome Sequencing Center for Infectious Disease"/>
            <person name="Wu L."/>
            <person name="Ma J."/>
        </authorList>
    </citation>
    <scope>NUCLEOTIDE SEQUENCE [LARGE SCALE GENOMIC DNA]</scope>
    <source>
        <strain evidence="7">JCM 17986</strain>
    </source>
</reference>
<organism evidence="6 7">
    <name type="scientific">Yinghuangia aomiensis</name>
    <dbReference type="NCBI Taxonomy" id="676205"/>
    <lineage>
        <taxon>Bacteria</taxon>
        <taxon>Bacillati</taxon>
        <taxon>Actinomycetota</taxon>
        <taxon>Actinomycetes</taxon>
        <taxon>Kitasatosporales</taxon>
        <taxon>Streptomycetaceae</taxon>
        <taxon>Yinghuangia</taxon>
    </lineage>
</organism>
<sequence length="1602" mass="172923">MTDASTDPTTYPGAPAGPVRDAGDGGDFEVLRARLAEQAAELARRADELNGRRLAAFGSTGLRLLGGASLGTVGDGVLRDLAWVGGTLVAGGNPAPGAPEEHAVGGTFSLHRGNAADDAPGFAHADDDPGLFTAAETRRDVAELFRYYRETRLTRLNQAGGLLLAVFRAGPRATDVRVLRWRLASDGSATYVDARGERDHVLPAPHDFAWTAATRDDHRPGRHPHIAVGGGLFVSTVGGTLSVRTVDDTETVRGEIHREPVDEPLQALADADIAHARVGTLVLLRVRPYKEDTWRYLVHATTTGRVVRLDGIGQAARRLPGDDGIVFPGGYHLGTGVHKEFDTGTGGLAFEHQVRSPNGEDTLYVFRDPEQGRSLLLSYNSIRKEIATPLTGRGSALRDDGMLVLLRGDGEPKRVHPVQVWATPYRSEAFAAAQPPVAGPLGRVGNADLVHGIADSHAVARLVEESGTTTAAFEAVLAACARVADRYHWLDDTGLGGLAEPLGRLRATAEQVLAEFRTVRELTRAAEETLDREAARIAALVRRVRTDNPRGAEAWIGRLTELRRALGGLASLDELRYGDPDRVAALRTDLAHELATAGRRAVAFLGEPDALADQREAVAELVAQAQEIATAAEGAPIAGVLADLADGLDVVAETVVDLDFADAAVRTAILADVADLQGSLARARALLDARRRALAEDEGRAESAAQFALLVQTVATAVAAADTPEACDESLARILLRIEDLEGRFPELDEFGDRLAAKRDEVADVFAARRQHLLDERARHTARLTEAAGRMLDGVRRRADGCRTLDEVDAYFAADPTVARLHRTIAELQDLGERIAAEELEGRLKAARQQAARALRDRTDLADADGGTVRLGRHRFAVARQSVNLTLVPHDGHLAFALTGTDYRRPVTDPRIDAVRELWDQTLPSESPDVYRGEYLAARLLADHGPAALTAPGLDVLVRDAAQAAHDEGYERGVHDHDATAILAALLRLHTAAGLLRYPPGDRAVAQLLWAHGTDDDLRDEWTWRARSLGQARDAFGPSVGIAALRREIASAVEAFAADAGLPSVAVPTRTAEYLVEELAADTAGFVTATAATALIDKFRHTAGNAYDEALVNVRRLPARWQLVEAWLGSYATASGQPAAAGDLAEAVAVELSPRLPRYERPGPAHETVGGLLGTHPRVRRGAITLRFDEILARVGDFHDHRRPAFRAYQTLRGELVAAERARLRVDEHRPAVVTTFVRNRLVDEVYLPLVGDNLAKQLGSVGSGKRTDSHGLLLLISPPGYGKTTLVEYVAERLGMLLVKIDGPALGRTVTSLDPAEAPNATARREIEKINFAVEAGNNVLLYLDDIQHTSPELLQKFIPLCDATRRIAGVRDGRAHTHDLRGKRFAVVMSGNPYTEEGRRFRVPDMLANRADVWNLGDVVTGRRDVFELSFVENALTANPVLAPLAERGRADLDLLLRWAARPDEPIRPDLLDHATAPAELDRMLAVLRLLRAARDTVLTVNAAYMASAAQSDSARTEPPFLLQGSYRNMNRIAERLVPAMDTTELAALITGHYTAEAQTLAGDAEANLLKLAELRGVLTAEQQIRWERVKEAYGASGPA</sequence>
<feature type="coiled-coil region" evidence="1">
    <location>
        <begin position="821"/>
        <end position="864"/>
    </location>
</feature>
<evidence type="ECO:0000313" key="6">
    <source>
        <dbReference type="EMBL" id="GAA4956550.1"/>
    </source>
</evidence>
<feature type="region of interest" description="Disordered" evidence="2">
    <location>
        <begin position="1"/>
        <end position="25"/>
    </location>
</feature>
<evidence type="ECO:0000259" key="5">
    <source>
        <dbReference type="Pfam" id="PF25472"/>
    </source>
</evidence>
<dbReference type="Pfam" id="PF25472">
    <property type="entry name" value="DUF7902"/>
    <property type="match status" value="1"/>
</dbReference>
<evidence type="ECO:0000259" key="4">
    <source>
        <dbReference type="Pfam" id="PF12458"/>
    </source>
</evidence>
<name>A0ABP9GYJ1_9ACTN</name>
<dbReference type="Pfam" id="PF12458">
    <property type="entry name" value="DUF3686"/>
    <property type="match status" value="1"/>
</dbReference>
<dbReference type="Proteomes" id="UP001500466">
    <property type="component" value="Unassembled WGS sequence"/>
</dbReference>
<dbReference type="RefSeq" id="WP_425584879.1">
    <property type="nucleotide sequence ID" value="NZ_BAABHS010000005.1"/>
</dbReference>
<accession>A0ABP9GYJ1</accession>
<gene>
    <name evidence="6" type="ORF">GCM10023205_18430</name>
</gene>
<keyword evidence="1" id="KW-0175">Coiled coil</keyword>
<feature type="domain" description="ATPase AAA-type core" evidence="3">
    <location>
        <begin position="1274"/>
        <end position="1349"/>
    </location>
</feature>
<evidence type="ECO:0000313" key="7">
    <source>
        <dbReference type="Proteomes" id="UP001500466"/>
    </source>
</evidence>
<evidence type="ECO:0000256" key="1">
    <source>
        <dbReference type="SAM" id="Coils"/>
    </source>
</evidence>
<keyword evidence="7" id="KW-1185">Reference proteome</keyword>
<dbReference type="InterPro" id="IPR003959">
    <property type="entry name" value="ATPase_AAA_core"/>
</dbReference>
<dbReference type="InterPro" id="IPR020958">
    <property type="entry name" value="DUF3686"/>
</dbReference>
<dbReference type="InterPro" id="IPR057224">
    <property type="entry name" value="DUF7902"/>
</dbReference>
<dbReference type="EMBL" id="BAABHS010000005">
    <property type="protein sequence ID" value="GAA4956550.1"/>
    <property type="molecule type" value="Genomic_DNA"/>
</dbReference>
<proteinExistence type="predicted"/>
<dbReference type="SUPFAM" id="SSF52540">
    <property type="entry name" value="P-loop containing nucleoside triphosphate hydrolases"/>
    <property type="match status" value="1"/>
</dbReference>
<dbReference type="Pfam" id="PF00004">
    <property type="entry name" value="AAA"/>
    <property type="match status" value="1"/>
</dbReference>
<feature type="domain" description="DUF7902" evidence="5">
    <location>
        <begin position="609"/>
        <end position="692"/>
    </location>
</feature>
<dbReference type="Gene3D" id="3.40.50.300">
    <property type="entry name" value="P-loop containing nucleotide triphosphate hydrolases"/>
    <property type="match status" value="1"/>
</dbReference>
<dbReference type="InterPro" id="IPR027417">
    <property type="entry name" value="P-loop_NTPase"/>
</dbReference>
<evidence type="ECO:0000256" key="2">
    <source>
        <dbReference type="SAM" id="MobiDB-lite"/>
    </source>
</evidence>
<feature type="domain" description="DUF3686" evidence="4">
    <location>
        <begin position="41"/>
        <end position="488"/>
    </location>
</feature>
<comment type="caution">
    <text evidence="6">The sequence shown here is derived from an EMBL/GenBank/DDBJ whole genome shotgun (WGS) entry which is preliminary data.</text>
</comment>
<protein>
    <submittedName>
        <fullName evidence="6">DNA repair ATPase</fullName>
    </submittedName>
</protein>